<dbReference type="PANTHER" id="PTHR36505:SF1">
    <property type="entry name" value="BLR1072 PROTEIN"/>
    <property type="match status" value="1"/>
</dbReference>
<dbReference type="InterPro" id="IPR027275">
    <property type="entry name" value="PRC-brl_dom"/>
</dbReference>
<dbReference type="Pfam" id="PF05239">
    <property type="entry name" value="PRC"/>
    <property type="match status" value="1"/>
</dbReference>
<evidence type="ECO:0000256" key="1">
    <source>
        <dbReference type="SAM" id="MobiDB-lite"/>
    </source>
</evidence>
<name>A0ABN5XEJ6_9EURY</name>
<keyword evidence="4" id="KW-1185">Reference proteome</keyword>
<feature type="region of interest" description="Disordered" evidence="1">
    <location>
        <begin position="101"/>
        <end position="127"/>
    </location>
</feature>
<proteinExistence type="predicted"/>
<evidence type="ECO:0000313" key="3">
    <source>
        <dbReference type="EMBL" id="BBL67335.1"/>
    </source>
</evidence>
<reference evidence="3 4" key="1">
    <citation type="submission" date="2019-06" db="EMBL/GenBank/DDBJ databases">
        <title>Complete genome sequence of Methanoculleus chikugoensis strain MG62.</title>
        <authorList>
            <person name="Asakawa S."/>
            <person name="Dianou D."/>
        </authorList>
    </citation>
    <scope>NUCLEOTIDE SEQUENCE [LARGE SCALE GENOMIC DNA]</scope>
    <source>
        <strain evidence="3 4">MG62</strain>
    </source>
</reference>
<sequence>MKGYLFEKNKLEGDTMAEQQAGSMLETRPGRGETVNLMRAHDIRDVKVRNPEGENLGDISDVAIDRDSGCIAYAVLSYGGILGFGEKHFAIPWEAVRTRPGERSATVDADRQTLDSSSGFSRDRMPREADWSLVRTPPRAHAAAVPTAPVTEREVPPSQGVGAAAAAATGAAVAGATKPAETTSPAGERIVPTPPPVQTVAAGWGGQPTTQRVEERPVMTEGPPPTGTGVREVHRERIVETPPRETVAEEVRREPAGAMEARPATEAERSLMTPGPSAGRLSAAGLQTYLAGMNYPAGRQDLVSHARQHDAPQSVVSVLENFNDRTYRSAADVSAEFGSEARTRQPTGIETPARGVRETPVEEVREEAPAARTVPPRARLSAADLQVYLKGMDYPAGRQDLVTHARQHDAPQNVITVIEGFSDRTYQSAADVSTEFGREVRGEHPAAMETRREPGITAEEVRREETVRPETPAVEAPAARRTVPSLTHLSAADLQVYLKGMDYPAGKQEIVAQARKNNAPQDVITAIEGFSDRTYRSAADVSTEFGKVR</sequence>
<feature type="domain" description="PRC-barrel" evidence="2">
    <location>
        <begin position="38"/>
        <end position="111"/>
    </location>
</feature>
<feature type="region of interest" description="Disordered" evidence="1">
    <location>
        <begin position="461"/>
        <end position="481"/>
    </location>
</feature>
<protein>
    <recommendedName>
        <fullName evidence="2">PRC-barrel domain-containing protein</fullName>
    </recommendedName>
</protein>
<evidence type="ECO:0000259" key="2">
    <source>
        <dbReference type="Pfam" id="PF05239"/>
    </source>
</evidence>
<evidence type="ECO:0000313" key="4">
    <source>
        <dbReference type="Proteomes" id="UP000824969"/>
    </source>
</evidence>
<feature type="compositionally biased region" description="Basic and acidic residues" evidence="1">
    <location>
        <begin position="242"/>
        <end position="255"/>
    </location>
</feature>
<gene>
    <name evidence="3" type="ORF">MchiMG62_05160</name>
</gene>
<accession>A0ABN5XEJ6</accession>
<dbReference type="InterPro" id="IPR021527">
    <property type="entry name" value="DUF2795"/>
</dbReference>
<feature type="region of interest" description="Disordered" evidence="1">
    <location>
        <begin position="242"/>
        <end position="276"/>
    </location>
</feature>
<dbReference type="Proteomes" id="UP000824969">
    <property type="component" value="Chromosome"/>
</dbReference>
<organism evidence="3 4">
    <name type="scientific">Methanoculleus chikugoensis</name>
    <dbReference type="NCBI Taxonomy" id="118126"/>
    <lineage>
        <taxon>Archaea</taxon>
        <taxon>Methanobacteriati</taxon>
        <taxon>Methanobacteriota</taxon>
        <taxon>Stenosarchaea group</taxon>
        <taxon>Methanomicrobia</taxon>
        <taxon>Methanomicrobiales</taxon>
        <taxon>Methanomicrobiaceae</taxon>
        <taxon>Methanoculleus</taxon>
    </lineage>
</organism>
<feature type="region of interest" description="Disordered" evidence="1">
    <location>
        <begin position="355"/>
        <end position="376"/>
    </location>
</feature>
<dbReference type="Pfam" id="PF11387">
    <property type="entry name" value="DUF2795"/>
    <property type="match status" value="3"/>
</dbReference>
<dbReference type="PANTHER" id="PTHR36505">
    <property type="entry name" value="BLR1072 PROTEIN"/>
    <property type="match status" value="1"/>
</dbReference>
<dbReference type="EMBL" id="AP019781">
    <property type="protein sequence ID" value="BBL67335.1"/>
    <property type="molecule type" value="Genomic_DNA"/>
</dbReference>
<feature type="compositionally biased region" description="Basic and acidic residues" evidence="1">
    <location>
        <begin position="355"/>
        <end position="369"/>
    </location>
</feature>
<feature type="region of interest" description="Disordered" evidence="1">
    <location>
        <begin position="179"/>
        <end position="230"/>
    </location>
</feature>